<protein>
    <recommendedName>
        <fullName evidence="1">Minor tail protein gp31 C-terminal domain-containing protein</fullName>
    </recommendedName>
</protein>
<evidence type="ECO:0000313" key="2">
    <source>
        <dbReference type="EMBL" id="ADA83732.1"/>
    </source>
</evidence>
<keyword evidence="3" id="KW-1185">Reference proteome</keyword>
<dbReference type="Pfam" id="PF24243">
    <property type="entry name" value="Phage_tail_C"/>
    <property type="match status" value="1"/>
</dbReference>
<name>D2XRK0_9CAUD</name>
<dbReference type="Pfam" id="PF12789">
    <property type="entry name" value="PTR"/>
    <property type="match status" value="2"/>
</dbReference>
<sequence length="365" mass="38249">MTRNLREAGMTVTITADVRDVTGQPDNQQWVFSTVLRQQDGSILTQKQVRVNPVDGALSVELEPGFAIVVYGEYRWFIEVPETDAELWPLIASSVAFPPDSTADLIADTINGYLDLHPPAADWDGLIDVPSEFPPEAHTHTSEDITDLDAAIADYLADNPPESSSVAWDDVTGKPTTFTPSTHTHSIANVTGLQTALDEKLDEDAVDARVSLGTAALVDSAPETLNTLNELAAALGDDPNFATTVASQIGAKADKTTTITAGTGLTGGGDLSSNRTLNVSFGTSSTTACVGNDSRLSNTRTPTDGSVTNAKVASGAGIALSKLATGYVAGSDNSGARTLTIWVGTEAQYTAIGTKDSNTIYLRTA</sequence>
<dbReference type="EMBL" id="GU247132">
    <property type="protein sequence ID" value="ADA83732.1"/>
    <property type="molecule type" value="Genomic_DNA"/>
</dbReference>
<accession>D2XRK0</accession>
<dbReference type="InterPro" id="IPR056923">
    <property type="entry name" value="Minor_tail_gp31_C"/>
</dbReference>
<dbReference type="KEGG" id="vg:18990396"/>
<dbReference type="OrthoDB" id="4583at10239"/>
<feature type="domain" description="Minor tail protein gp31 C-terminal" evidence="1">
    <location>
        <begin position="339"/>
        <end position="364"/>
    </location>
</feature>
<dbReference type="RefSeq" id="YP_009019081.1">
    <property type="nucleotide sequence ID" value="NC_023748.1"/>
</dbReference>
<evidence type="ECO:0000259" key="1">
    <source>
        <dbReference type="Pfam" id="PF24243"/>
    </source>
</evidence>
<proteinExistence type="predicted"/>
<reference evidence="2 3" key="1">
    <citation type="submission" date="2009-11" db="EMBL/GenBank/DDBJ databases">
        <authorList>
            <person name="Leuba K.D."/>
            <person name="Ko C."/>
            <person name="Russell D.A."/>
            <person name="Fritz M.J."/>
            <person name="Jacobs-Sera D."/>
            <person name="Hendrix R.W."/>
            <person name="Hatfull G.F."/>
        </authorList>
    </citation>
    <scope>NUCLEOTIDE SEQUENCE [LARGE SCALE GENOMIC DNA]</scope>
</reference>
<evidence type="ECO:0000313" key="3">
    <source>
        <dbReference type="Proteomes" id="UP000001896"/>
    </source>
</evidence>
<dbReference type="GeneID" id="18990396"/>
<organism evidence="2 3">
    <name type="scientific">Mycobacterium phage SkiPole</name>
    <dbReference type="NCBI Taxonomy" id="701456"/>
    <lineage>
        <taxon>Viruses</taxon>
        <taxon>Duplodnaviria</taxon>
        <taxon>Heunggongvirae</taxon>
        <taxon>Uroviricota</taxon>
        <taxon>Caudoviricetes</taxon>
        <taxon>Fromanvirus</taxon>
        <taxon>Fromanvirus skipole</taxon>
    </lineage>
</organism>
<gene>
    <name evidence="2" type="primary">6</name>
    <name evidence="2" type="ORF">SKIPOLE_6</name>
</gene>
<dbReference type="Proteomes" id="UP000001896">
    <property type="component" value="Segment"/>
</dbReference>